<dbReference type="Proteomes" id="UP000006462">
    <property type="component" value="Unassembled WGS sequence"/>
</dbReference>
<accession>A0ABM9ZUZ8</accession>
<organism evidence="1 2">
    <name type="scientific">Pyramidobacter piscolens W5455</name>
    <dbReference type="NCBI Taxonomy" id="352165"/>
    <lineage>
        <taxon>Bacteria</taxon>
        <taxon>Thermotogati</taxon>
        <taxon>Synergistota</taxon>
        <taxon>Synergistia</taxon>
        <taxon>Synergistales</taxon>
        <taxon>Dethiosulfovibrionaceae</taxon>
        <taxon>Pyramidobacter</taxon>
    </lineage>
</organism>
<reference evidence="1 2" key="1">
    <citation type="submission" date="2009-12" db="EMBL/GenBank/DDBJ databases">
        <authorList>
            <person name="Shrivastava S."/>
            <person name="Madupu R."/>
            <person name="Durkin A.S."/>
            <person name="Torralba M."/>
            <person name="Methe B."/>
            <person name="Sutton G.G."/>
            <person name="Strausberg R.L."/>
            <person name="Nelson K.E."/>
        </authorList>
    </citation>
    <scope>NUCLEOTIDE SEQUENCE [LARGE SCALE GENOMIC DNA]</scope>
    <source>
        <strain evidence="1 2">W5455</strain>
    </source>
</reference>
<evidence type="ECO:0000313" key="1">
    <source>
        <dbReference type="EMBL" id="EFB90713.1"/>
    </source>
</evidence>
<sequence>MSFDFRGAVQKLFLKMHARFLCGRREARYIKILEKTRTR</sequence>
<gene>
    <name evidence="1" type="ORF">HMPREF7215_0581</name>
</gene>
<name>A0ABM9ZUZ8_9BACT</name>
<keyword evidence="2" id="KW-1185">Reference proteome</keyword>
<proteinExistence type="predicted"/>
<dbReference type="EMBL" id="ADFP01000069">
    <property type="protein sequence ID" value="EFB90713.1"/>
    <property type="molecule type" value="Genomic_DNA"/>
</dbReference>
<evidence type="ECO:0000313" key="2">
    <source>
        <dbReference type="Proteomes" id="UP000006462"/>
    </source>
</evidence>
<comment type="caution">
    <text evidence="1">The sequence shown here is derived from an EMBL/GenBank/DDBJ whole genome shotgun (WGS) entry which is preliminary data.</text>
</comment>
<protein>
    <submittedName>
        <fullName evidence="1">Uncharacterized protein</fullName>
    </submittedName>
</protein>